<accession>A0A2H3JN75</accession>
<name>A0A2H3JN75_WOLCO</name>
<dbReference type="OMA" id="ALYVACM"/>
<evidence type="ECO:0000313" key="1">
    <source>
        <dbReference type="EMBL" id="PCH42945.1"/>
    </source>
</evidence>
<dbReference type="EMBL" id="KB468135">
    <property type="protein sequence ID" value="PCH42945.1"/>
    <property type="molecule type" value="Genomic_DNA"/>
</dbReference>
<keyword evidence="2" id="KW-1185">Reference proteome</keyword>
<organism evidence="1 2">
    <name type="scientific">Wolfiporia cocos (strain MD-104)</name>
    <name type="common">Brown rot fungus</name>
    <dbReference type="NCBI Taxonomy" id="742152"/>
    <lineage>
        <taxon>Eukaryota</taxon>
        <taxon>Fungi</taxon>
        <taxon>Dikarya</taxon>
        <taxon>Basidiomycota</taxon>
        <taxon>Agaricomycotina</taxon>
        <taxon>Agaricomycetes</taxon>
        <taxon>Polyporales</taxon>
        <taxon>Phaeolaceae</taxon>
        <taxon>Wolfiporia</taxon>
    </lineage>
</organism>
<evidence type="ECO:0000313" key="2">
    <source>
        <dbReference type="Proteomes" id="UP000218811"/>
    </source>
</evidence>
<dbReference type="STRING" id="742152.A0A2H3JN75"/>
<reference evidence="1 2" key="1">
    <citation type="journal article" date="2012" name="Science">
        <title>The Paleozoic origin of enzymatic lignin decomposition reconstructed from 31 fungal genomes.</title>
        <authorList>
            <person name="Floudas D."/>
            <person name="Binder M."/>
            <person name="Riley R."/>
            <person name="Barry K."/>
            <person name="Blanchette R.A."/>
            <person name="Henrissat B."/>
            <person name="Martinez A.T."/>
            <person name="Otillar R."/>
            <person name="Spatafora J.W."/>
            <person name="Yadav J.S."/>
            <person name="Aerts A."/>
            <person name="Benoit I."/>
            <person name="Boyd A."/>
            <person name="Carlson A."/>
            <person name="Copeland A."/>
            <person name="Coutinho P.M."/>
            <person name="de Vries R.P."/>
            <person name="Ferreira P."/>
            <person name="Findley K."/>
            <person name="Foster B."/>
            <person name="Gaskell J."/>
            <person name="Glotzer D."/>
            <person name="Gorecki P."/>
            <person name="Heitman J."/>
            <person name="Hesse C."/>
            <person name="Hori C."/>
            <person name="Igarashi K."/>
            <person name="Jurgens J.A."/>
            <person name="Kallen N."/>
            <person name="Kersten P."/>
            <person name="Kohler A."/>
            <person name="Kuees U."/>
            <person name="Kumar T.K.A."/>
            <person name="Kuo A."/>
            <person name="LaButti K."/>
            <person name="Larrondo L.F."/>
            <person name="Lindquist E."/>
            <person name="Ling A."/>
            <person name="Lombard V."/>
            <person name="Lucas S."/>
            <person name="Lundell T."/>
            <person name="Martin R."/>
            <person name="McLaughlin D.J."/>
            <person name="Morgenstern I."/>
            <person name="Morin E."/>
            <person name="Murat C."/>
            <person name="Nagy L.G."/>
            <person name="Nolan M."/>
            <person name="Ohm R.A."/>
            <person name="Patyshakuliyeva A."/>
            <person name="Rokas A."/>
            <person name="Ruiz-Duenas F.J."/>
            <person name="Sabat G."/>
            <person name="Salamov A."/>
            <person name="Samejima M."/>
            <person name="Schmutz J."/>
            <person name="Slot J.C."/>
            <person name="St John F."/>
            <person name="Stenlid J."/>
            <person name="Sun H."/>
            <person name="Sun S."/>
            <person name="Syed K."/>
            <person name="Tsang A."/>
            <person name="Wiebenga A."/>
            <person name="Young D."/>
            <person name="Pisabarro A."/>
            <person name="Eastwood D.C."/>
            <person name="Martin F."/>
            <person name="Cullen D."/>
            <person name="Grigoriev I.V."/>
            <person name="Hibbett D.S."/>
        </authorList>
    </citation>
    <scope>NUCLEOTIDE SEQUENCE [LARGE SCALE GENOMIC DNA]</scope>
    <source>
        <strain evidence="1 2">MD-104</strain>
    </source>
</reference>
<dbReference type="OrthoDB" id="2536866at2759"/>
<sequence>MVIIDKMELPPPPPYLAADSLNLPPFPHRREGNALRLDVLPPNLLLRIVYEVFPRGQPEGQRKTLYWLSTSLRLVNRALYVACMHVLRSTYLPAYNHLVHAPYTSDPFPLSTPDRGGGNEQVSPVHSLQRETRVLDLFISLKVREDVWTDDSELHLEREESFKDLFDMMQPRSRLEDLVRIYGVREGVMSVAKPSSSTFRSTTSGGIPFGLLSVAFSPRKAGLVLTTKQRKKAIVEVARRREDTLERSAKQLVKELHAWLSVNSWSAFP</sequence>
<dbReference type="AlphaFoldDB" id="A0A2H3JN75"/>
<dbReference type="Proteomes" id="UP000218811">
    <property type="component" value="Unassembled WGS sequence"/>
</dbReference>
<gene>
    <name evidence="1" type="ORF">WOLCODRAFT_121242</name>
</gene>
<protein>
    <submittedName>
        <fullName evidence="1">Uncharacterized protein</fullName>
    </submittedName>
</protein>
<proteinExistence type="predicted"/>